<dbReference type="OrthoDB" id="5286775at2759"/>
<evidence type="ECO:0000256" key="1">
    <source>
        <dbReference type="SAM" id="MobiDB-lite"/>
    </source>
</evidence>
<feature type="compositionally biased region" description="Polar residues" evidence="1">
    <location>
        <begin position="11"/>
        <end position="22"/>
    </location>
</feature>
<sequence>MVKSKDLNRSLGINLQGPTPNITKVKERKATDPLYIPPKNEEGVHAADFKPKRTPRKRKVAPSNASSSKDLTSPAQTSKRQNLGQKTDEVAQILPDHIDNKAENVRVVVANADIWHHLDVLSESNLSVLVPGSDILNVTHDSQRSLSKLDKSPLSPWTTYSGNTAEVDSGKFSSPLEEVVARKRTQSASTTAPFTPHVSDEAESDDATFRVSQNEKSAVVFDFSVEKARRWADAINVPGGFYNEEEQDLFFRLAMRGFEPLMPSGWRPDFPTLPSTLFSDSESNSVPLIQAFKRPETYATKSLSSLFSLGGRVRDCKISRKRPGILIKNAIKQYIRWALYDTDLQTKTDTIPVHAIYAQRKGENTLNAVKKLNRRLQSLSSRYRKALSVAATNEDHGSTSPRANGEDGRFAVLRPVYPLLIGFIICGPIVAILTLGTDPPSTSGDGDSKLISQFDLEEMGHDVWNSLAVAVTIMKIRRTATQLANKGLGGFVRLSHGDKSATDMDI</sequence>
<dbReference type="AlphaFoldDB" id="A0A5N5WKW6"/>
<organism evidence="2 3">
    <name type="scientific">Aspergillus leporis</name>
    <dbReference type="NCBI Taxonomy" id="41062"/>
    <lineage>
        <taxon>Eukaryota</taxon>
        <taxon>Fungi</taxon>
        <taxon>Dikarya</taxon>
        <taxon>Ascomycota</taxon>
        <taxon>Pezizomycotina</taxon>
        <taxon>Eurotiomycetes</taxon>
        <taxon>Eurotiomycetidae</taxon>
        <taxon>Eurotiales</taxon>
        <taxon>Aspergillaceae</taxon>
        <taxon>Aspergillus</taxon>
        <taxon>Aspergillus subgen. Circumdati</taxon>
    </lineage>
</organism>
<feature type="region of interest" description="Disordered" evidence="1">
    <location>
        <begin position="183"/>
        <end position="203"/>
    </location>
</feature>
<gene>
    <name evidence="2" type="ORF">BDV29DRAFT_184539</name>
</gene>
<reference evidence="2 3" key="1">
    <citation type="submission" date="2019-04" db="EMBL/GenBank/DDBJ databases">
        <title>Friends and foes A comparative genomics study of 23 Aspergillus species from section Flavi.</title>
        <authorList>
            <consortium name="DOE Joint Genome Institute"/>
            <person name="Kjaerbolling I."/>
            <person name="Vesth T."/>
            <person name="Frisvad J.C."/>
            <person name="Nybo J.L."/>
            <person name="Theobald S."/>
            <person name="Kildgaard S."/>
            <person name="Isbrandt T."/>
            <person name="Kuo A."/>
            <person name="Sato A."/>
            <person name="Lyhne E.K."/>
            <person name="Kogle M.E."/>
            <person name="Wiebenga A."/>
            <person name="Kun R.S."/>
            <person name="Lubbers R.J."/>
            <person name="Makela M.R."/>
            <person name="Barry K."/>
            <person name="Chovatia M."/>
            <person name="Clum A."/>
            <person name="Daum C."/>
            <person name="Haridas S."/>
            <person name="He G."/>
            <person name="LaButti K."/>
            <person name="Lipzen A."/>
            <person name="Mondo S."/>
            <person name="Riley R."/>
            <person name="Salamov A."/>
            <person name="Simmons B.A."/>
            <person name="Magnuson J.K."/>
            <person name="Henrissat B."/>
            <person name="Mortensen U.H."/>
            <person name="Larsen T.O."/>
            <person name="Devries R.P."/>
            <person name="Grigoriev I.V."/>
            <person name="Machida M."/>
            <person name="Baker S.E."/>
            <person name="Andersen M.R."/>
        </authorList>
    </citation>
    <scope>NUCLEOTIDE SEQUENCE [LARGE SCALE GENOMIC DNA]</scope>
    <source>
        <strain evidence="2 3">CBS 151.66</strain>
    </source>
</reference>
<name>A0A5N5WKW6_9EURO</name>
<feature type="compositionally biased region" description="Basic and acidic residues" evidence="1">
    <location>
        <begin position="39"/>
        <end position="51"/>
    </location>
</feature>
<proteinExistence type="predicted"/>
<evidence type="ECO:0000313" key="3">
    <source>
        <dbReference type="Proteomes" id="UP000326565"/>
    </source>
</evidence>
<evidence type="ECO:0000313" key="2">
    <source>
        <dbReference type="EMBL" id="KAB8068435.1"/>
    </source>
</evidence>
<feature type="region of interest" description="Disordered" evidence="1">
    <location>
        <begin position="1"/>
        <end position="85"/>
    </location>
</feature>
<keyword evidence="3" id="KW-1185">Reference proteome</keyword>
<dbReference type="Proteomes" id="UP000326565">
    <property type="component" value="Unassembled WGS sequence"/>
</dbReference>
<feature type="compositionally biased region" description="Polar residues" evidence="1">
    <location>
        <begin position="63"/>
        <end position="85"/>
    </location>
</feature>
<accession>A0A5N5WKW6</accession>
<dbReference type="EMBL" id="ML732393">
    <property type="protein sequence ID" value="KAB8068435.1"/>
    <property type="molecule type" value="Genomic_DNA"/>
</dbReference>
<protein>
    <submittedName>
        <fullName evidence="2">Uncharacterized protein</fullName>
    </submittedName>
</protein>